<dbReference type="Pfam" id="PF01512">
    <property type="entry name" value="Complex1_51K"/>
    <property type="match status" value="1"/>
</dbReference>
<dbReference type="GO" id="GO:0008137">
    <property type="term" value="F:NADH dehydrogenase (ubiquinone) activity"/>
    <property type="evidence" value="ECO:0007669"/>
    <property type="project" value="InterPro"/>
</dbReference>
<accession>A0A1H9GLP3</accession>
<sequence length="615" mass="68263">MNNRIQAIIQRYQTDRTRLLDMLWELHHLYGYLPDEALSELADGLNMAVEDVRETSSFYHYFHHRSTGSYTLYLSNTVIARMQGYQEVLDALERETGATLGEMDPSGTFSLYDTPCIGLSDQEPAMLVDEVVFTRLTPEKVSSIISQLKCGRSPEEIANPRALPKTDIAYVDQLVETNICKAGPVFFHNGNDFPELLKNCLDAGPEAVIGAITQAQLRGHGGAGFATGLKWKLCREAPGATKYVICNADEGEPGTFKDRVLLTRSPQAVLMGMVLAASVIGAREGIIYLRQEYIYLKAYLEQQLQLFREQRLLGNNILGHADFNFDIRIQMGAGAYICGDESALIESCEGKRGTPRVKPPYPVEQGYLGMPTCVNNVETLVAVTRVMQEGAEWYQSLGTEDSRGCRLMSVSGDCQRPGVYEIEWGTTLNQLLTLVGAEDPWAVQISGPSGECVAVDKGGERRFGYGDLSCNGSVMIFNRSRDLLGIVKHFMQFFVDESCGICTPCRSGNVDLRNKMERIIAGRGCQQDLDEMVSWGQLVRSTSRCGLGGTSPNPILTTLQQFPELYQAKLTEQSGVLLPSFDLEAALQGNERARIELTHHDYIPRELIQDPETEK</sequence>
<comment type="similarity">
    <text evidence="2">Belongs to the complex I 51 kDa subunit family.</text>
</comment>
<evidence type="ECO:0000256" key="2">
    <source>
        <dbReference type="ARBA" id="ARBA00007523"/>
    </source>
</evidence>
<dbReference type="STRING" id="355243.SAMN03080615_01757"/>
<evidence type="ECO:0000313" key="12">
    <source>
        <dbReference type="Proteomes" id="UP000198749"/>
    </source>
</evidence>
<dbReference type="RefSeq" id="WP_091356720.1">
    <property type="nucleotide sequence ID" value="NZ_AP025284.1"/>
</dbReference>
<dbReference type="GO" id="GO:0051539">
    <property type="term" value="F:4 iron, 4 sulfur cluster binding"/>
    <property type="evidence" value="ECO:0007669"/>
    <property type="project" value="UniProtKB-KW"/>
</dbReference>
<keyword evidence="12" id="KW-1185">Reference proteome</keyword>
<dbReference type="Proteomes" id="UP000198749">
    <property type="component" value="Unassembled WGS sequence"/>
</dbReference>
<dbReference type="SMART" id="SM00928">
    <property type="entry name" value="NADH_4Fe-4S"/>
    <property type="match status" value="1"/>
</dbReference>
<dbReference type="Gene3D" id="1.20.1440.230">
    <property type="entry name" value="NADH-ubiquinone oxidoreductase 51kDa subunit, iron-sulphur binding domain"/>
    <property type="match status" value="1"/>
</dbReference>
<dbReference type="PROSITE" id="PS00645">
    <property type="entry name" value="COMPLEX1_51K_2"/>
    <property type="match status" value="1"/>
</dbReference>
<name>A0A1H9GLP3_9GAMM</name>
<dbReference type="GO" id="GO:0010181">
    <property type="term" value="F:FMN binding"/>
    <property type="evidence" value="ECO:0007669"/>
    <property type="project" value="InterPro"/>
</dbReference>
<evidence type="ECO:0000256" key="6">
    <source>
        <dbReference type="ARBA" id="ARBA00023004"/>
    </source>
</evidence>
<evidence type="ECO:0000256" key="8">
    <source>
        <dbReference type="ARBA" id="ARBA00031578"/>
    </source>
</evidence>
<dbReference type="InterPro" id="IPR001949">
    <property type="entry name" value="NADH-UbQ_OxRdtase_51kDa_CS"/>
</dbReference>
<evidence type="ECO:0000313" key="11">
    <source>
        <dbReference type="EMBL" id="SEQ50934.1"/>
    </source>
</evidence>
<gene>
    <name evidence="11" type="ORF">SAMN03080615_01757</name>
</gene>
<dbReference type="InterPro" id="IPR037225">
    <property type="entry name" value="Nuo51_FMN-bd_sf"/>
</dbReference>
<dbReference type="PROSITE" id="PS00644">
    <property type="entry name" value="COMPLEX1_51K_1"/>
    <property type="match status" value="1"/>
</dbReference>
<evidence type="ECO:0000256" key="4">
    <source>
        <dbReference type="ARBA" id="ARBA00022485"/>
    </source>
</evidence>
<dbReference type="PANTHER" id="PTHR43578">
    <property type="entry name" value="NADH-QUINONE OXIDOREDUCTASE SUBUNIT F"/>
    <property type="match status" value="1"/>
</dbReference>
<dbReference type="Pfam" id="PF01257">
    <property type="entry name" value="2Fe-2S_thioredx"/>
    <property type="match status" value="1"/>
</dbReference>
<organism evidence="11 12">
    <name type="scientific">Amphritea atlantica</name>
    <dbReference type="NCBI Taxonomy" id="355243"/>
    <lineage>
        <taxon>Bacteria</taxon>
        <taxon>Pseudomonadati</taxon>
        <taxon>Pseudomonadota</taxon>
        <taxon>Gammaproteobacteria</taxon>
        <taxon>Oceanospirillales</taxon>
        <taxon>Oceanospirillaceae</taxon>
        <taxon>Amphritea</taxon>
    </lineage>
</organism>
<dbReference type="InterPro" id="IPR037207">
    <property type="entry name" value="Nuop51_4Fe4S-bd_sf"/>
</dbReference>
<evidence type="ECO:0000256" key="3">
    <source>
        <dbReference type="ARBA" id="ARBA00019901"/>
    </source>
</evidence>
<dbReference type="Gene3D" id="1.10.10.1590">
    <property type="entry name" value="NADH-quinone oxidoreductase subunit E"/>
    <property type="match status" value="1"/>
</dbReference>
<dbReference type="SUPFAM" id="SSF140490">
    <property type="entry name" value="Nqo1C-terminal domain-like"/>
    <property type="match status" value="1"/>
</dbReference>
<evidence type="ECO:0000256" key="5">
    <source>
        <dbReference type="ARBA" id="ARBA00022723"/>
    </source>
</evidence>
<proteinExistence type="inferred from homology"/>
<dbReference type="InterPro" id="IPR011538">
    <property type="entry name" value="Nuo51_FMN-bd"/>
</dbReference>
<dbReference type="OrthoDB" id="9805533at2"/>
<dbReference type="Gene3D" id="3.40.50.11540">
    <property type="entry name" value="NADH-ubiquinone oxidoreductase 51kDa subunit"/>
    <property type="match status" value="1"/>
</dbReference>
<feature type="domain" description="NADH-ubiquinone oxidoreductase 51kDa subunit iron-sulphur binding" evidence="10">
    <location>
        <begin position="484"/>
        <end position="529"/>
    </location>
</feature>
<keyword evidence="7" id="KW-0411">Iron-sulfur</keyword>
<evidence type="ECO:0000256" key="7">
    <source>
        <dbReference type="ARBA" id="ARBA00023014"/>
    </source>
</evidence>
<dbReference type="InterPro" id="IPR041921">
    <property type="entry name" value="NuoE_N"/>
</dbReference>
<protein>
    <recommendedName>
        <fullName evidence="3">NADH-quinone oxidoreductase subunit F</fullName>
    </recommendedName>
    <alternativeName>
        <fullName evidence="8">NADH dehydrogenase I subunit F</fullName>
    </alternativeName>
    <alternativeName>
        <fullName evidence="9">NDH-1 subunit F</fullName>
    </alternativeName>
</protein>
<dbReference type="Pfam" id="PF10589">
    <property type="entry name" value="NADH_4Fe-4S"/>
    <property type="match status" value="1"/>
</dbReference>
<evidence type="ECO:0000259" key="10">
    <source>
        <dbReference type="SMART" id="SM00928"/>
    </source>
</evidence>
<dbReference type="SUPFAM" id="SSF142984">
    <property type="entry name" value="Nqo1 middle domain-like"/>
    <property type="match status" value="1"/>
</dbReference>
<keyword evidence="6" id="KW-0408">Iron</keyword>
<comment type="cofactor">
    <cofactor evidence="1">
        <name>FMN</name>
        <dbReference type="ChEBI" id="CHEBI:58210"/>
    </cofactor>
</comment>
<dbReference type="InterPro" id="IPR036249">
    <property type="entry name" value="Thioredoxin-like_sf"/>
</dbReference>
<dbReference type="Gene3D" id="3.40.30.10">
    <property type="entry name" value="Glutaredoxin"/>
    <property type="match status" value="1"/>
</dbReference>
<dbReference type="SUPFAM" id="SSF142019">
    <property type="entry name" value="Nqo1 FMN-binding domain-like"/>
    <property type="match status" value="1"/>
</dbReference>
<evidence type="ECO:0000256" key="9">
    <source>
        <dbReference type="ARBA" id="ARBA00032787"/>
    </source>
</evidence>
<dbReference type="PANTHER" id="PTHR43578:SF3">
    <property type="entry name" value="NADH-QUINONE OXIDOREDUCTASE SUBUNIT F"/>
    <property type="match status" value="1"/>
</dbReference>
<keyword evidence="5" id="KW-0479">Metal-binding</keyword>
<reference evidence="12" key="1">
    <citation type="submission" date="2016-10" db="EMBL/GenBank/DDBJ databases">
        <authorList>
            <person name="Varghese N."/>
            <person name="Submissions S."/>
        </authorList>
    </citation>
    <scope>NUCLEOTIDE SEQUENCE [LARGE SCALE GENOMIC DNA]</scope>
    <source>
        <strain evidence="12">DSM 18887</strain>
    </source>
</reference>
<dbReference type="AlphaFoldDB" id="A0A1H9GLP3"/>
<dbReference type="GO" id="GO:0046872">
    <property type="term" value="F:metal ion binding"/>
    <property type="evidence" value="ECO:0007669"/>
    <property type="project" value="UniProtKB-KW"/>
</dbReference>
<evidence type="ECO:0000256" key="1">
    <source>
        <dbReference type="ARBA" id="ARBA00001917"/>
    </source>
</evidence>
<dbReference type="Gene3D" id="3.10.20.600">
    <property type="match status" value="1"/>
</dbReference>
<dbReference type="EMBL" id="FOGB01000004">
    <property type="protein sequence ID" value="SEQ50934.1"/>
    <property type="molecule type" value="Genomic_DNA"/>
</dbReference>
<dbReference type="SUPFAM" id="SSF52833">
    <property type="entry name" value="Thioredoxin-like"/>
    <property type="match status" value="1"/>
</dbReference>
<keyword evidence="4" id="KW-0004">4Fe-4S</keyword>
<dbReference type="InterPro" id="IPR019575">
    <property type="entry name" value="Nuop51_4Fe4S-bd"/>
</dbReference>